<organism evidence="1 2">
    <name type="scientific">Phytophthora megakarya</name>
    <dbReference type="NCBI Taxonomy" id="4795"/>
    <lineage>
        <taxon>Eukaryota</taxon>
        <taxon>Sar</taxon>
        <taxon>Stramenopiles</taxon>
        <taxon>Oomycota</taxon>
        <taxon>Peronosporomycetes</taxon>
        <taxon>Peronosporales</taxon>
        <taxon>Peronosporaceae</taxon>
        <taxon>Phytophthora</taxon>
    </lineage>
</organism>
<name>A0A225V4G6_9STRA</name>
<protein>
    <submittedName>
        <fullName evidence="1">TKL protein kinase</fullName>
    </submittedName>
</protein>
<dbReference type="STRING" id="4795.A0A225V4G6"/>
<dbReference type="Proteomes" id="UP000198211">
    <property type="component" value="Unassembled WGS sequence"/>
</dbReference>
<accession>A0A225V4G6</accession>
<sequence length="167" mass="18061">MYSIQSHYTGAACDGTPYSVTALENSTCTAEMETCTAYEGNSSTITADMISIECTNDYVTAMRQKFGDSPYVFQITYQDESCSSFSIGYGFPASGNCEGSFNESESYYVVARLNSSGSSSIEYFSANPCLSDSWYMTQIATTPILAKDSRYPSALSLELASGFLSSC</sequence>
<gene>
    <name evidence="1" type="ORF">PHMEG_00028672</name>
</gene>
<comment type="caution">
    <text evidence="1">The sequence shown here is derived from an EMBL/GenBank/DDBJ whole genome shotgun (WGS) entry which is preliminary data.</text>
</comment>
<dbReference type="OrthoDB" id="128304at2759"/>
<proteinExistence type="predicted"/>
<keyword evidence="1" id="KW-0808">Transferase</keyword>
<keyword evidence="2" id="KW-1185">Reference proteome</keyword>
<reference evidence="2" key="1">
    <citation type="submission" date="2017-03" db="EMBL/GenBank/DDBJ databases">
        <title>Phytopthora megakarya and P. palmivora, two closely related causual agents of cacao black pod achieved similar genome size and gene model numbers by different mechanisms.</title>
        <authorList>
            <person name="Ali S."/>
            <person name="Shao J."/>
            <person name="Larry D.J."/>
            <person name="Kronmiller B."/>
            <person name="Shen D."/>
            <person name="Strem M.D."/>
            <person name="Melnick R.L."/>
            <person name="Guiltinan M.J."/>
            <person name="Tyler B.M."/>
            <person name="Meinhardt L.W."/>
            <person name="Bailey B.A."/>
        </authorList>
    </citation>
    <scope>NUCLEOTIDE SEQUENCE [LARGE SCALE GENOMIC DNA]</scope>
    <source>
        <strain evidence="2">zdho120</strain>
    </source>
</reference>
<dbReference type="EMBL" id="NBNE01007820">
    <property type="protein sequence ID" value="OWZ00195.1"/>
    <property type="molecule type" value="Genomic_DNA"/>
</dbReference>
<dbReference type="GO" id="GO:0016301">
    <property type="term" value="F:kinase activity"/>
    <property type="evidence" value="ECO:0007669"/>
    <property type="project" value="UniProtKB-KW"/>
</dbReference>
<dbReference type="AlphaFoldDB" id="A0A225V4G6"/>
<keyword evidence="1" id="KW-0418">Kinase</keyword>
<evidence type="ECO:0000313" key="1">
    <source>
        <dbReference type="EMBL" id="OWZ00195.1"/>
    </source>
</evidence>
<evidence type="ECO:0000313" key="2">
    <source>
        <dbReference type="Proteomes" id="UP000198211"/>
    </source>
</evidence>